<proteinExistence type="predicted"/>
<dbReference type="InterPro" id="IPR000210">
    <property type="entry name" value="BTB/POZ_dom"/>
</dbReference>
<dbReference type="Pfam" id="PF00651">
    <property type="entry name" value="BTB"/>
    <property type="match status" value="1"/>
</dbReference>
<reference evidence="2" key="1">
    <citation type="submission" date="2023-04" db="EMBL/GenBank/DDBJ databases">
        <title>Black Yeasts Isolated from many extreme environments.</title>
        <authorList>
            <person name="Coleine C."/>
            <person name="Stajich J.E."/>
            <person name="Selbmann L."/>
        </authorList>
    </citation>
    <scope>NUCLEOTIDE SEQUENCE</scope>
    <source>
        <strain evidence="2">CCFEE 5312</strain>
    </source>
</reference>
<dbReference type="SUPFAM" id="SSF54695">
    <property type="entry name" value="POZ domain"/>
    <property type="match status" value="1"/>
</dbReference>
<feature type="domain" description="BTB" evidence="1">
    <location>
        <begin position="12"/>
        <end position="69"/>
    </location>
</feature>
<dbReference type="AlphaFoldDB" id="A0AAJ0DKC7"/>
<dbReference type="InterPro" id="IPR011333">
    <property type="entry name" value="SKP1/BTB/POZ_sf"/>
</dbReference>
<accession>A0AAJ0DKC7</accession>
<name>A0AAJ0DKC7_9PEZI</name>
<dbReference type="Proteomes" id="UP001271007">
    <property type="component" value="Unassembled WGS sequence"/>
</dbReference>
<organism evidence="2 3">
    <name type="scientific">Extremus antarcticus</name>
    <dbReference type="NCBI Taxonomy" id="702011"/>
    <lineage>
        <taxon>Eukaryota</taxon>
        <taxon>Fungi</taxon>
        <taxon>Dikarya</taxon>
        <taxon>Ascomycota</taxon>
        <taxon>Pezizomycotina</taxon>
        <taxon>Dothideomycetes</taxon>
        <taxon>Dothideomycetidae</taxon>
        <taxon>Mycosphaerellales</taxon>
        <taxon>Extremaceae</taxon>
        <taxon>Extremus</taxon>
    </lineage>
</organism>
<comment type="caution">
    <text evidence="2">The sequence shown here is derived from an EMBL/GenBank/DDBJ whole genome shotgun (WGS) entry which is preliminary data.</text>
</comment>
<keyword evidence="3" id="KW-1185">Reference proteome</keyword>
<sequence>MESHRFDFAAMTEVIVSLDQKKFLIHSDLLRARSTFFKARLSQAWDTTKQPITLTDMESSHFNNYLAVVCGSGFAKAMKDSDRVVQLARLWVLADRFGDYKSANIIIDEIIDHVSEAIEWDVFKDMTAGFSHDALLYRLLVDVWLHEGREAKDAMLYDEEASEEGQEARAFLVAIAKAYRKKEIKAEDEATIEDTFRGLVEEQDRAQYHLHDDLWPKTECDQCEA</sequence>
<dbReference type="CDD" id="cd18186">
    <property type="entry name" value="BTB_POZ_ZBTB_KLHL-like"/>
    <property type="match status" value="1"/>
</dbReference>
<evidence type="ECO:0000259" key="1">
    <source>
        <dbReference type="PROSITE" id="PS50097"/>
    </source>
</evidence>
<dbReference type="EMBL" id="JAWDJX010000024">
    <property type="protein sequence ID" value="KAK3051847.1"/>
    <property type="molecule type" value="Genomic_DNA"/>
</dbReference>
<protein>
    <recommendedName>
        <fullName evidence="1">BTB domain-containing protein</fullName>
    </recommendedName>
</protein>
<dbReference type="PROSITE" id="PS50097">
    <property type="entry name" value="BTB"/>
    <property type="match status" value="1"/>
</dbReference>
<dbReference type="Gene3D" id="3.30.710.10">
    <property type="entry name" value="Potassium Channel Kv1.1, Chain A"/>
    <property type="match status" value="1"/>
</dbReference>
<evidence type="ECO:0000313" key="2">
    <source>
        <dbReference type="EMBL" id="KAK3051847.1"/>
    </source>
</evidence>
<gene>
    <name evidence="2" type="ORF">LTR09_007147</name>
</gene>
<evidence type="ECO:0000313" key="3">
    <source>
        <dbReference type="Proteomes" id="UP001271007"/>
    </source>
</evidence>